<feature type="binding site" evidence="3">
    <location>
        <position position="439"/>
    </location>
    <ligand>
        <name>CTP</name>
        <dbReference type="ChEBI" id="CHEBI:37563"/>
    </ligand>
</feature>
<keyword evidence="1 3" id="KW-0210">Decarboxylase</keyword>
<proteinExistence type="inferred from homology"/>
<comment type="pathway">
    <text evidence="3">Cofactor biosynthesis; coenzyme A biosynthesis; CoA from (R)-pantothenate: step 3/5.</text>
</comment>
<organism evidence="6 7">
    <name type="scientific">Novosphingobium arvoryzae</name>
    <dbReference type="NCBI Taxonomy" id="1256514"/>
    <lineage>
        <taxon>Bacteria</taxon>
        <taxon>Pseudomonadati</taxon>
        <taxon>Pseudomonadota</taxon>
        <taxon>Alphaproteobacteria</taxon>
        <taxon>Sphingomonadales</taxon>
        <taxon>Sphingomonadaceae</taxon>
        <taxon>Novosphingobium</taxon>
    </lineage>
</organism>
<comment type="catalytic activity">
    <reaction evidence="3">
        <text>(R)-4'-phosphopantothenate + L-cysteine + CTP = N-[(R)-4-phosphopantothenoyl]-L-cysteine + CMP + diphosphate + H(+)</text>
        <dbReference type="Rhea" id="RHEA:19397"/>
        <dbReference type="ChEBI" id="CHEBI:10986"/>
        <dbReference type="ChEBI" id="CHEBI:15378"/>
        <dbReference type="ChEBI" id="CHEBI:33019"/>
        <dbReference type="ChEBI" id="CHEBI:35235"/>
        <dbReference type="ChEBI" id="CHEBI:37563"/>
        <dbReference type="ChEBI" id="CHEBI:59458"/>
        <dbReference type="ChEBI" id="CHEBI:60377"/>
        <dbReference type="EC" id="6.3.2.5"/>
    </reaction>
</comment>
<keyword evidence="3" id="KW-0436">Ligase</keyword>
<feature type="domain" description="Flavoprotein" evidence="4">
    <location>
        <begin position="11"/>
        <end position="182"/>
    </location>
</feature>
<dbReference type="GO" id="GO:0046872">
    <property type="term" value="F:metal ion binding"/>
    <property type="evidence" value="ECO:0007669"/>
    <property type="project" value="UniProtKB-KW"/>
</dbReference>
<dbReference type="InterPro" id="IPR005252">
    <property type="entry name" value="CoaBC"/>
</dbReference>
<dbReference type="HAMAP" id="MF_02225">
    <property type="entry name" value="CoaBC"/>
    <property type="match status" value="1"/>
</dbReference>
<keyword evidence="3" id="KW-0511">Multifunctional enzyme</keyword>
<dbReference type="GO" id="GO:0015937">
    <property type="term" value="P:coenzyme A biosynthetic process"/>
    <property type="evidence" value="ECO:0007669"/>
    <property type="project" value="UniProtKB-UniRule"/>
</dbReference>
<keyword evidence="3" id="KW-0479">Metal-binding</keyword>
<gene>
    <name evidence="3" type="primary">coaBC</name>
    <name evidence="6" type="ORF">GCM10011617_11950</name>
</gene>
<feature type="region of interest" description="Phosphopantothenoylcysteine decarboxylase" evidence="3">
    <location>
        <begin position="1"/>
        <end position="305"/>
    </location>
</feature>
<dbReference type="GO" id="GO:0010181">
    <property type="term" value="F:FMN binding"/>
    <property type="evidence" value="ECO:0007669"/>
    <property type="project" value="UniProtKB-UniRule"/>
</dbReference>
<feature type="binding site" evidence="3">
    <location>
        <position position="453"/>
    </location>
    <ligand>
        <name>CTP</name>
        <dbReference type="ChEBI" id="CHEBI:37563"/>
    </ligand>
</feature>
<dbReference type="InterPro" id="IPR036551">
    <property type="entry name" value="Flavin_trans-like"/>
</dbReference>
<dbReference type="AlphaFoldDB" id="A0A918RCG7"/>
<dbReference type="Pfam" id="PF04127">
    <property type="entry name" value="DFP"/>
    <property type="match status" value="1"/>
</dbReference>
<evidence type="ECO:0000259" key="4">
    <source>
        <dbReference type="Pfam" id="PF02441"/>
    </source>
</evidence>
<dbReference type="PANTHER" id="PTHR14359">
    <property type="entry name" value="HOMO-OLIGOMERIC FLAVIN CONTAINING CYS DECARBOXYLASE FAMILY"/>
    <property type="match status" value="1"/>
</dbReference>
<accession>A0A918RCG7</accession>
<comment type="caution">
    <text evidence="6">The sequence shown here is derived from an EMBL/GenBank/DDBJ whole genome shotgun (WGS) entry which is preliminary data.</text>
</comment>
<comment type="pathway">
    <text evidence="3">Cofactor biosynthesis; coenzyme A biosynthesis; CoA from (R)-pantothenate: step 2/5.</text>
</comment>
<dbReference type="Pfam" id="PF02441">
    <property type="entry name" value="Flavoprotein"/>
    <property type="match status" value="1"/>
</dbReference>
<feature type="binding site" evidence="3">
    <location>
        <position position="403"/>
    </location>
    <ligand>
        <name>CTP</name>
        <dbReference type="ChEBI" id="CHEBI:37563"/>
    </ligand>
</feature>
<dbReference type="EC" id="4.1.1.36" evidence="3"/>
<dbReference type="GO" id="GO:0071513">
    <property type="term" value="C:phosphopantothenoylcysteine decarboxylase complex"/>
    <property type="evidence" value="ECO:0007669"/>
    <property type="project" value="TreeGrafter"/>
</dbReference>
<evidence type="ECO:0000313" key="7">
    <source>
        <dbReference type="Proteomes" id="UP000634139"/>
    </source>
</evidence>
<comment type="catalytic activity">
    <reaction evidence="3">
        <text>N-[(R)-4-phosphopantothenoyl]-L-cysteine + H(+) = (R)-4'-phosphopantetheine + CO2</text>
        <dbReference type="Rhea" id="RHEA:16793"/>
        <dbReference type="ChEBI" id="CHEBI:15378"/>
        <dbReference type="ChEBI" id="CHEBI:16526"/>
        <dbReference type="ChEBI" id="CHEBI:59458"/>
        <dbReference type="ChEBI" id="CHEBI:61723"/>
        <dbReference type="EC" id="4.1.1.36"/>
    </reaction>
</comment>
<dbReference type="InterPro" id="IPR007085">
    <property type="entry name" value="DNA/pantothenate-metab_flavo_C"/>
</dbReference>
<keyword evidence="3" id="KW-0460">Magnesium</keyword>
<dbReference type="Gene3D" id="3.40.50.1950">
    <property type="entry name" value="Flavin prenyltransferase-like"/>
    <property type="match status" value="1"/>
</dbReference>
<comment type="similarity">
    <text evidence="3">In the C-terminal section; belongs to the PPC synthetase family.</text>
</comment>
<keyword evidence="2 3" id="KW-0456">Lyase</keyword>
<keyword evidence="3" id="KW-0288">FMN</keyword>
<dbReference type="EMBL" id="BMZD01000002">
    <property type="protein sequence ID" value="GGZ93645.1"/>
    <property type="molecule type" value="Genomic_DNA"/>
</dbReference>
<feature type="region of interest" description="Phosphopantothenate--cysteine ligase" evidence="3">
    <location>
        <begin position="306"/>
        <end position="519"/>
    </location>
</feature>
<comment type="cofactor">
    <cofactor evidence="3">
        <name>Mg(2+)</name>
        <dbReference type="ChEBI" id="CHEBI:18420"/>
    </cofactor>
</comment>
<dbReference type="GO" id="GO:0004633">
    <property type="term" value="F:phosphopantothenoylcysteine decarboxylase activity"/>
    <property type="evidence" value="ECO:0007669"/>
    <property type="project" value="UniProtKB-UniRule"/>
</dbReference>
<dbReference type="PANTHER" id="PTHR14359:SF6">
    <property type="entry name" value="PHOSPHOPANTOTHENOYLCYSTEINE DECARBOXYLASE"/>
    <property type="match status" value="1"/>
</dbReference>
<dbReference type="GO" id="GO:0004632">
    <property type="term" value="F:phosphopantothenate--cysteine ligase activity"/>
    <property type="evidence" value="ECO:0007669"/>
    <property type="project" value="UniProtKB-UniRule"/>
</dbReference>
<feature type="domain" description="DNA/pantothenate metabolism flavoprotein C-terminal" evidence="5">
    <location>
        <begin position="302"/>
        <end position="508"/>
    </location>
</feature>
<evidence type="ECO:0000259" key="5">
    <source>
        <dbReference type="Pfam" id="PF04127"/>
    </source>
</evidence>
<evidence type="ECO:0000256" key="3">
    <source>
        <dbReference type="HAMAP-Rule" id="MF_02225"/>
    </source>
</evidence>
<feature type="binding site" evidence="3">
    <location>
        <begin position="420"/>
        <end position="423"/>
    </location>
    <ligand>
        <name>CTP</name>
        <dbReference type="ChEBI" id="CHEBI:37563"/>
    </ligand>
</feature>
<dbReference type="SUPFAM" id="SSF102645">
    <property type="entry name" value="CoaB-like"/>
    <property type="match status" value="1"/>
</dbReference>
<comment type="caution">
    <text evidence="3">Lacks conserved residue(s) required for the propagation of feature annotation.</text>
</comment>
<feature type="binding site" evidence="3">
    <location>
        <position position="393"/>
    </location>
    <ligand>
        <name>CTP</name>
        <dbReference type="ChEBI" id="CHEBI:37563"/>
    </ligand>
</feature>
<name>A0A918RCG7_9SPHN</name>
<evidence type="ECO:0000313" key="6">
    <source>
        <dbReference type="EMBL" id="GGZ93645.1"/>
    </source>
</evidence>
<reference evidence="6" key="1">
    <citation type="journal article" date="2014" name="Int. J. Syst. Evol. Microbiol.">
        <title>Complete genome sequence of Corynebacterium casei LMG S-19264T (=DSM 44701T), isolated from a smear-ripened cheese.</title>
        <authorList>
            <consortium name="US DOE Joint Genome Institute (JGI-PGF)"/>
            <person name="Walter F."/>
            <person name="Albersmeier A."/>
            <person name="Kalinowski J."/>
            <person name="Ruckert C."/>
        </authorList>
    </citation>
    <scope>NUCLEOTIDE SEQUENCE</scope>
    <source>
        <strain evidence="6">KCTC 32422</strain>
    </source>
</reference>
<comment type="cofactor">
    <cofactor evidence="3">
        <name>FMN</name>
        <dbReference type="ChEBI" id="CHEBI:58210"/>
    </cofactor>
    <text evidence="3">Binds 1 FMN per subunit.</text>
</comment>
<reference evidence="6" key="2">
    <citation type="submission" date="2020-09" db="EMBL/GenBank/DDBJ databases">
        <authorList>
            <person name="Sun Q."/>
            <person name="Kim S."/>
        </authorList>
    </citation>
    <scope>NUCLEOTIDE SEQUENCE</scope>
    <source>
        <strain evidence="6">KCTC 32422</strain>
    </source>
</reference>
<dbReference type="InterPro" id="IPR003382">
    <property type="entry name" value="Flavoprotein"/>
</dbReference>
<dbReference type="GO" id="GO:0015941">
    <property type="term" value="P:pantothenate catabolic process"/>
    <property type="evidence" value="ECO:0007669"/>
    <property type="project" value="InterPro"/>
</dbReference>
<keyword evidence="7" id="KW-1185">Reference proteome</keyword>
<dbReference type="Proteomes" id="UP000634139">
    <property type="component" value="Unassembled WGS sequence"/>
</dbReference>
<feature type="binding site" evidence="3">
    <location>
        <position position="457"/>
    </location>
    <ligand>
        <name>CTP</name>
        <dbReference type="ChEBI" id="CHEBI:37563"/>
    </ligand>
</feature>
<dbReference type="Gene3D" id="3.40.50.10300">
    <property type="entry name" value="CoaB-like"/>
    <property type="match status" value="1"/>
</dbReference>
<dbReference type="EC" id="6.3.2.5" evidence="3"/>
<comment type="similarity">
    <text evidence="3">In the N-terminal section; belongs to the HFCD (homo-oligomeric flavin containing Cys decarboxylase) superfamily.</text>
</comment>
<sequence>MHKRSTMRKPRILLIVGGGIAAYKSCELVRLIRKNGAEVTCVLTEGGAQFVTAMTLAALSENPVHTTLWDLTAEVEMGHIQLSRQADLVVVCPATANLLAKMAAGIADDLAATLLLATDKPVLAVPAMNVRMWLHAATQRNVATLVASGVTVLDPDEGMMACGEFGPGRLPEPDAVWHAIAAMLGLMETPVGPVADAHDLGGLSASLISRSTVSSAVFGKDLPDLPPLPELPAPAPAEPGLLLSKKGNAKAAPPTDAEAINHLVSGQSEPEPLPELLGEQLADDPLTFQPDFEEDPPHRPLFGKHVLITAGPTHEPIDPVRYIANRSSGKQGFAIAAAAAQLGARVTLVSGPVTLPTPVGVDRVDVETARDMAEAVKRTLPVDVAIMVAAVADWRTQDVAAEKMKKRGSAPPALRLTENPDILAMVSVSDKRPKLVVGFAAETEKVIQHATEKRQRKGADWIVANDVSGDVMGGNINAVHIVTAQGVESLPEMPKDDVARALVERIADALVPPASSDPR</sequence>
<evidence type="ECO:0000256" key="2">
    <source>
        <dbReference type="ARBA" id="ARBA00023239"/>
    </source>
</evidence>
<evidence type="ECO:0000256" key="1">
    <source>
        <dbReference type="ARBA" id="ARBA00022793"/>
    </source>
</evidence>
<keyword evidence="3" id="KW-0285">Flavoprotein</keyword>
<protein>
    <recommendedName>
        <fullName evidence="3">Coenzyme A biosynthesis bifunctional protein CoaBC</fullName>
    </recommendedName>
    <alternativeName>
        <fullName evidence="3">DNA/pantothenate metabolism flavoprotein</fullName>
    </alternativeName>
    <alternativeName>
        <fullName evidence="3">Phosphopantothenoylcysteine synthetase/decarboxylase</fullName>
        <shortName evidence="3">PPCS-PPCDC</shortName>
    </alternativeName>
    <domain>
        <recommendedName>
            <fullName evidence="3">Phosphopantothenoylcysteine decarboxylase</fullName>
            <shortName evidence="3">PPC decarboxylase</shortName>
            <shortName evidence="3">PPC-DC</shortName>
            <ecNumber evidence="3">4.1.1.36</ecNumber>
        </recommendedName>
        <alternativeName>
            <fullName evidence="3">CoaC</fullName>
        </alternativeName>
    </domain>
    <domain>
        <recommendedName>
            <fullName evidence="3">Phosphopantothenate--cysteine ligase</fullName>
            <ecNumber evidence="3">6.3.2.5</ecNumber>
        </recommendedName>
        <alternativeName>
            <fullName evidence="3">CoaB</fullName>
        </alternativeName>
        <alternativeName>
            <fullName evidence="3">Phosphopantothenoylcysteine synthetase</fullName>
            <shortName evidence="3">PPC synthetase</shortName>
            <shortName evidence="3">PPC-S</shortName>
        </alternativeName>
    </domain>
</protein>
<feature type="active site" description="Proton donor" evidence="3">
    <location>
        <position position="162"/>
    </location>
</feature>
<dbReference type="InterPro" id="IPR035929">
    <property type="entry name" value="CoaB-like_sf"/>
</dbReference>
<dbReference type="SUPFAM" id="SSF52507">
    <property type="entry name" value="Homo-oligomeric flavin-containing Cys decarboxylases, HFCD"/>
    <property type="match status" value="1"/>
</dbReference>
<comment type="function">
    <text evidence="3">Catalyzes two sequential steps in the biosynthesis of coenzyme A. In the first step cysteine is conjugated to 4'-phosphopantothenate to form 4-phosphopantothenoylcysteine. In the second step the latter compound is decarboxylated to form 4'-phosphopantotheine.</text>
</comment>